<evidence type="ECO:0000256" key="5">
    <source>
        <dbReference type="ARBA" id="ARBA00023136"/>
    </source>
</evidence>
<keyword evidence="5" id="KW-0472">Membrane</keyword>
<comment type="subcellular location">
    <subcellularLocation>
        <location evidence="1">Mitochondrion outer membrane</location>
        <topology evidence="1">Multi-pass membrane protein</topology>
    </subcellularLocation>
</comment>
<organism evidence="6 7">
    <name type="scientific">Pseudolycoriella hygida</name>
    <dbReference type="NCBI Taxonomy" id="35572"/>
    <lineage>
        <taxon>Eukaryota</taxon>
        <taxon>Metazoa</taxon>
        <taxon>Ecdysozoa</taxon>
        <taxon>Arthropoda</taxon>
        <taxon>Hexapoda</taxon>
        <taxon>Insecta</taxon>
        <taxon>Pterygota</taxon>
        <taxon>Neoptera</taxon>
        <taxon>Endopterygota</taxon>
        <taxon>Diptera</taxon>
        <taxon>Nematocera</taxon>
        <taxon>Sciaroidea</taxon>
        <taxon>Sciaridae</taxon>
        <taxon>Pseudolycoriella</taxon>
    </lineage>
</organism>
<name>A0A9Q0MLT3_9DIPT</name>
<protein>
    <submittedName>
        <fullName evidence="6">FUN14 domain-containing protein 1</fullName>
    </submittedName>
</protein>
<proteinExistence type="inferred from homology"/>
<evidence type="ECO:0000256" key="2">
    <source>
        <dbReference type="ARBA" id="ARBA00009160"/>
    </source>
</evidence>
<dbReference type="GO" id="GO:0005741">
    <property type="term" value="C:mitochondrial outer membrane"/>
    <property type="evidence" value="ECO:0007669"/>
    <property type="project" value="UniProtKB-SubCell"/>
</dbReference>
<evidence type="ECO:0000256" key="1">
    <source>
        <dbReference type="ARBA" id="ARBA00004374"/>
    </source>
</evidence>
<keyword evidence="4" id="KW-1133">Transmembrane helix</keyword>
<feature type="non-terminal residue" evidence="6">
    <location>
        <position position="1"/>
    </location>
</feature>
<dbReference type="PANTHER" id="PTHR21346:SF0">
    <property type="entry name" value="RE45833P"/>
    <property type="match status" value="1"/>
</dbReference>
<dbReference type="OrthoDB" id="163794at2759"/>
<keyword evidence="3" id="KW-0812">Transmembrane</keyword>
<reference evidence="6" key="1">
    <citation type="submission" date="2022-07" db="EMBL/GenBank/DDBJ databases">
        <authorList>
            <person name="Trinca V."/>
            <person name="Uliana J.V.C."/>
            <person name="Torres T.T."/>
            <person name="Ward R.J."/>
            <person name="Monesi N."/>
        </authorList>
    </citation>
    <scope>NUCLEOTIDE SEQUENCE</scope>
    <source>
        <strain evidence="6">HSMRA1968</strain>
        <tissue evidence="6">Whole embryos</tissue>
    </source>
</reference>
<dbReference type="AlphaFoldDB" id="A0A9Q0MLT3"/>
<keyword evidence="7" id="KW-1185">Reference proteome</keyword>
<sequence>HVYRCHVSCECKYSKRKSINKMSATGSSLEKFLDNINGKSATKQIIFGSVAGWFSGYSTMKIGKTAAFLIGGGIIFLQVANEQGWIKIDYNILSNEIDKAAEKVEAVTSNEGPKLLDRVKQICLDNTTTATGFVGGFLIGMSMS</sequence>
<dbReference type="EMBL" id="WJQU01001816">
    <property type="protein sequence ID" value="KAJ6633656.1"/>
    <property type="molecule type" value="Genomic_DNA"/>
</dbReference>
<comment type="caution">
    <text evidence="6">The sequence shown here is derived from an EMBL/GenBank/DDBJ whole genome shotgun (WGS) entry which is preliminary data.</text>
</comment>
<evidence type="ECO:0000313" key="6">
    <source>
        <dbReference type="EMBL" id="KAJ6633656.1"/>
    </source>
</evidence>
<accession>A0A9Q0MLT3</accession>
<dbReference type="PANTHER" id="PTHR21346">
    <property type="entry name" value="FUN14 DOMAIN CONTAINING"/>
    <property type="match status" value="1"/>
</dbReference>
<dbReference type="Proteomes" id="UP001151699">
    <property type="component" value="Unassembled WGS sequence"/>
</dbReference>
<dbReference type="InterPro" id="IPR007014">
    <property type="entry name" value="FUN14"/>
</dbReference>
<evidence type="ECO:0000313" key="7">
    <source>
        <dbReference type="Proteomes" id="UP001151699"/>
    </source>
</evidence>
<dbReference type="Pfam" id="PF04930">
    <property type="entry name" value="FUN14"/>
    <property type="match status" value="1"/>
</dbReference>
<gene>
    <name evidence="6" type="primary">FUNDC1</name>
    <name evidence="6" type="ORF">Bhyg_15681</name>
</gene>
<evidence type="ECO:0000256" key="3">
    <source>
        <dbReference type="ARBA" id="ARBA00022692"/>
    </source>
</evidence>
<comment type="similarity">
    <text evidence="2">Belongs to the FUN14 family.</text>
</comment>
<evidence type="ECO:0000256" key="4">
    <source>
        <dbReference type="ARBA" id="ARBA00022989"/>
    </source>
</evidence>
<dbReference type="GO" id="GO:0000422">
    <property type="term" value="P:autophagy of mitochondrion"/>
    <property type="evidence" value="ECO:0007669"/>
    <property type="project" value="TreeGrafter"/>
</dbReference>